<organism evidence="2 3">
    <name type="scientific">Funneliformis caledonium</name>
    <dbReference type="NCBI Taxonomy" id="1117310"/>
    <lineage>
        <taxon>Eukaryota</taxon>
        <taxon>Fungi</taxon>
        <taxon>Fungi incertae sedis</taxon>
        <taxon>Mucoromycota</taxon>
        <taxon>Glomeromycotina</taxon>
        <taxon>Glomeromycetes</taxon>
        <taxon>Glomerales</taxon>
        <taxon>Glomeraceae</taxon>
        <taxon>Funneliformis</taxon>
    </lineage>
</organism>
<evidence type="ECO:0000313" key="2">
    <source>
        <dbReference type="EMBL" id="CAG8744398.1"/>
    </source>
</evidence>
<reference evidence="2" key="1">
    <citation type="submission" date="2021-06" db="EMBL/GenBank/DDBJ databases">
        <authorList>
            <person name="Kallberg Y."/>
            <person name="Tangrot J."/>
            <person name="Rosling A."/>
        </authorList>
    </citation>
    <scope>NUCLEOTIDE SEQUENCE</scope>
    <source>
        <strain evidence="2">UK204</strain>
    </source>
</reference>
<proteinExistence type="predicted"/>
<dbReference type="AlphaFoldDB" id="A0A9N9IRZ5"/>
<gene>
    <name evidence="2" type="ORF">FCALED_LOCUS15853</name>
</gene>
<accession>A0A9N9IRZ5</accession>
<comment type="caution">
    <text evidence="2">The sequence shown here is derived from an EMBL/GenBank/DDBJ whole genome shotgun (WGS) entry which is preliminary data.</text>
</comment>
<dbReference type="EMBL" id="CAJVPQ010016011">
    <property type="protein sequence ID" value="CAG8744398.1"/>
    <property type="molecule type" value="Genomic_DNA"/>
</dbReference>
<feature type="region of interest" description="Disordered" evidence="1">
    <location>
        <begin position="1"/>
        <end position="22"/>
    </location>
</feature>
<keyword evidence="3" id="KW-1185">Reference proteome</keyword>
<sequence length="43" mass="5004">SYSELKENDSEDENLINKERNRKSQQCGCTFYIPTSFNNSNSL</sequence>
<name>A0A9N9IRZ5_9GLOM</name>
<evidence type="ECO:0000313" key="3">
    <source>
        <dbReference type="Proteomes" id="UP000789570"/>
    </source>
</evidence>
<feature type="non-terminal residue" evidence="2">
    <location>
        <position position="1"/>
    </location>
</feature>
<evidence type="ECO:0000256" key="1">
    <source>
        <dbReference type="SAM" id="MobiDB-lite"/>
    </source>
</evidence>
<dbReference type="Proteomes" id="UP000789570">
    <property type="component" value="Unassembled WGS sequence"/>
</dbReference>
<protein>
    <submittedName>
        <fullName evidence="2">10738_t:CDS:1</fullName>
    </submittedName>
</protein>